<name>A0A6A6SKW4_9PLEO</name>
<protein>
    <submittedName>
        <fullName evidence="2">Uncharacterized protein</fullName>
    </submittedName>
</protein>
<evidence type="ECO:0000256" key="1">
    <source>
        <dbReference type="SAM" id="MobiDB-lite"/>
    </source>
</evidence>
<accession>A0A6A6SKW4</accession>
<keyword evidence="3" id="KW-1185">Reference proteome</keyword>
<evidence type="ECO:0000313" key="3">
    <source>
        <dbReference type="Proteomes" id="UP000799324"/>
    </source>
</evidence>
<organism evidence="2 3">
    <name type="scientific">Lophiostoma macrostomum CBS 122681</name>
    <dbReference type="NCBI Taxonomy" id="1314788"/>
    <lineage>
        <taxon>Eukaryota</taxon>
        <taxon>Fungi</taxon>
        <taxon>Dikarya</taxon>
        <taxon>Ascomycota</taxon>
        <taxon>Pezizomycotina</taxon>
        <taxon>Dothideomycetes</taxon>
        <taxon>Pleosporomycetidae</taxon>
        <taxon>Pleosporales</taxon>
        <taxon>Lophiostomataceae</taxon>
        <taxon>Lophiostoma</taxon>
    </lineage>
</organism>
<evidence type="ECO:0000313" key="2">
    <source>
        <dbReference type="EMBL" id="KAF2647597.1"/>
    </source>
</evidence>
<gene>
    <name evidence="2" type="ORF">K491DRAFT_723304</name>
</gene>
<dbReference type="EMBL" id="MU004601">
    <property type="protein sequence ID" value="KAF2647597.1"/>
    <property type="molecule type" value="Genomic_DNA"/>
</dbReference>
<reference evidence="2" key="1">
    <citation type="journal article" date="2020" name="Stud. Mycol.">
        <title>101 Dothideomycetes genomes: a test case for predicting lifestyles and emergence of pathogens.</title>
        <authorList>
            <person name="Haridas S."/>
            <person name="Albert R."/>
            <person name="Binder M."/>
            <person name="Bloem J."/>
            <person name="Labutti K."/>
            <person name="Salamov A."/>
            <person name="Andreopoulos B."/>
            <person name="Baker S."/>
            <person name="Barry K."/>
            <person name="Bills G."/>
            <person name="Bluhm B."/>
            <person name="Cannon C."/>
            <person name="Castanera R."/>
            <person name="Culley D."/>
            <person name="Daum C."/>
            <person name="Ezra D."/>
            <person name="Gonzalez J."/>
            <person name="Henrissat B."/>
            <person name="Kuo A."/>
            <person name="Liang C."/>
            <person name="Lipzen A."/>
            <person name="Lutzoni F."/>
            <person name="Magnuson J."/>
            <person name="Mondo S."/>
            <person name="Nolan M."/>
            <person name="Ohm R."/>
            <person name="Pangilinan J."/>
            <person name="Park H.-J."/>
            <person name="Ramirez L."/>
            <person name="Alfaro M."/>
            <person name="Sun H."/>
            <person name="Tritt A."/>
            <person name="Yoshinaga Y."/>
            <person name="Zwiers L.-H."/>
            <person name="Turgeon B."/>
            <person name="Goodwin S."/>
            <person name="Spatafora J."/>
            <person name="Crous P."/>
            <person name="Grigoriev I."/>
        </authorList>
    </citation>
    <scope>NUCLEOTIDE SEQUENCE</scope>
    <source>
        <strain evidence="2">CBS 122681</strain>
    </source>
</reference>
<feature type="region of interest" description="Disordered" evidence="1">
    <location>
        <begin position="109"/>
        <end position="138"/>
    </location>
</feature>
<sequence length="227" mass="25628">MTRTPINTGPVQYPVNMACPNQELEQLIADLRISTPSASSTQRDMEEMRQANQNRLFGHEHRESHTQGLKKSKTTMSHTFPPRLDLGQQGFMDGLADMQEQYDPYYALGQQGQQLPPPQRLVPPSTPQSVPNPDTPEVQSFHAPRHPVLQYQQRRKHQLAPGQQQNASGGFMYQKTGTTLITRRQTMHRLLLQTSPVNNDNSMSNPASHIHFQLSFSLDPSANPILL</sequence>
<dbReference type="Proteomes" id="UP000799324">
    <property type="component" value="Unassembled WGS sequence"/>
</dbReference>
<proteinExistence type="predicted"/>
<feature type="compositionally biased region" description="Pro residues" evidence="1">
    <location>
        <begin position="115"/>
        <end position="126"/>
    </location>
</feature>
<dbReference type="AlphaFoldDB" id="A0A6A6SKW4"/>